<evidence type="ECO:0000256" key="1">
    <source>
        <dbReference type="SAM" id="MobiDB-lite"/>
    </source>
</evidence>
<keyword evidence="2" id="KW-1133">Transmembrane helix</keyword>
<evidence type="ECO:0000313" key="3">
    <source>
        <dbReference type="EMBL" id="HIU53527.1"/>
    </source>
</evidence>
<name>A0A9D1SBI4_9PROT</name>
<gene>
    <name evidence="3" type="ORF">IAD20_05545</name>
</gene>
<protein>
    <submittedName>
        <fullName evidence="3">Uncharacterized protein</fullName>
    </submittedName>
</protein>
<keyword evidence="2" id="KW-0472">Membrane</keyword>
<evidence type="ECO:0000313" key="4">
    <source>
        <dbReference type="Proteomes" id="UP000824107"/>
    </source>
</evidence>
<dbReference type="AlphaFoldDB" id="A0A9D1SBI4"/>
<dbReference type="EMBL" id="DVNC01000036">
    <property type="protein sequence ID" value="HIU53527.1"/>
    <property type="molecule type" value="Genomic_DNA"/>
</dbReference>
<proteinExistence type="predicted"/>
<accession>A0A9D1SBI4</accession>
<feature type="compositionally biased region" description="Polar residues" evidence="1">
    <location>
        <begin position="1"/>
        <end position="16"/>
    </location>
</feature>
<keyword evidence="2" id="KW-0812">Transmembrane</keyword>
<organism evidence="3 4">
    <name type="scientific">Candidatus Scatocola faecipullorum</name>
    <dbReference type="NCBI Taxonomy" id="2840917"/>
    <lineage>
        <taxon>Bacteria</taxon>
        <taxon>Pseudomonadati</taxon>
        <taxon>Pseudomonadota</taxon>
        <taxon>Alphaproteobacteria</taxon>
        <taxon>Rhodospirillales</taxon>
        <taxon>Rhodospirillaceae</taxon>
        <taxon>Rhodospirillaceae incertae sedis</taxon>
        <taxon>Candidatus Scatocola</taxon>
    </lineage>
</organism>
<evidence type="ECO:0000256" key="2">
    <source>
        <dbReference type="SAM" id="Phobius"/>
    </source>
</evidence>
<comment type="caution">
    <text evidence="3">The sequence shown here is derived from an EMBL/GenBank/DDBJ whole genome shotgun (WGS) entry which is preliminary data.</text>
</comment>
<sequence length="237" mass="26815">MTDMNPNTPNQPQNFDPTRRLKKVKRPIKRYIGQPNPSAPQAPGMQMHGSEPQGGFLSNQGRSDYNIDDILDGNANLPALNQESNVYNQQEGYQPQFIDESDITPQKLPFKEQLMQNNMFTMKGMSIIAAMVFVVGFMFAKLFFTQQTIVRDGLQGVVINPEVPRGRARCGVAERTQGCVLYIMNPQRQELSGRDFYDLASQLTSRQRFVIETGNMRYSNVKIRPGDIAQLNIPPLQ</sequence>
<reference evidence="3" key="1">
    <citation type="submission" date="2020-10" db="EMBL/GenBank/DDBJ databases">
        <authorList>
            <person name="Gilroy R."/>
        </authorList>
    </citation>
    <scope>NUCLEOTIDE SEQUENCE</scope>
    <source>
        <strain evidence="3">ChiW3-316</strain>
    </source>
</reference>
<feature type="region of interest" description="Disordered" evidence="1">
    <location>
        <begin position="31"/>
        <end position="63"/>
    </location>
</feature>
<feature type="region of interest" description="Disordered" evidence="1">
    <location>
        <begin position="1"/>
        <end position="20"/>
    </location>
</feature>
<reference evidence="3" key="2">
    <citation type="journal article" date="2021" name="PeerJ">
        <title>Extensive microbial diversity within the chicken gut microbiome revealed by metagenomics and culture.</title>
        <authorList>
            <person name="Gilroy R."/>
            <person name="Ravi A."/>
            <person name="Getino M."/>
            <person name="Pursley I."/>
            <person name="Horton D.L."/>
            <person name="Alikhan N.F."/>
            <person name="Baker D."/>
            <person name="Gharbi K."/>
            <person name="Hall N."/>
            <person name="Watson M."/>
            <person name="Adriaenssens E.M."/>
            <person name="Foster-Nyarko E."/>
            <person name="Jarju S."/>
            <person name="Secka A."/>
            <person name="Antonio M."/>
            <person name="Oren A."/>
            <person name="Chaudhuri R.R."/>
            <person name="La Ragione R."/>
            <person name="Hildebrand F."/>
            <person name="Pallen M.J."/>
        </authorList>
    </citation>
    <scope>NUCLEOTIDE SEQUENCE</scope>
    <source>
        <strain evidence="3">ChiW3-316</strain>
    </source>
</reference>
<dbReference type="Proteomes" id="UP000824107">
    <property type="component" value="Unassembled WGS sequence"/>
</dbReference>
<feature type="transmembrane region" description="Helical" evidence="2">
    <location>
        <begin position="124"/>
        <end position="144"/>
    </location>
</feature>